<dbReference type="EMBL" id="MHQO01000013">
    <property type="protein sequence ID" value="OHA07276.1"/>
    <property type="molecule type" value="Genomic_DNA"/>
</dbReference>
<gene>
    <name evidence="1" type="ORF">A2934_03220</name>
</gene>
<protein>
    <recommendedName>
        <fullName evidence="3">Phosphoribosylanthranilate isomerase</fullName>
    </recommendedName>
</protein>
<evidence type="ECO:0000313" key="2">
    <source>
        <dbReference type="Proteomes" id="UP000177982"/>
    </source>
</evidence>
<dbReference type="SUPFAM" id="SSF51395">
    <property type="entry name" value="FMN-linked oxidoreductases"/>
    <property type="match status" value="1"/>
</dbReference>
<evidence type="ECO:0008006" key="3">
    <source>
        <dbReference type="Google" id="ProtNLM"/>
    </source>
</evidence>
<organism evidence="1 2">
    <name type="scientific">Candidatus Sungbacteria bacterium RIFCSPLOWO2_01_FULL_47_10</name>
    <dbReference type="NCBI Taxonomy" id="1802276"/>
    <lineage>
        <taxon>Bacteria</taxon>
        <taxon>Candidatus Sungiibacteriota</taxon>
    </lineage>
</organism>
<sequence length="251" mass="27679">MKKPYIGITGFMSLNDAMQVLGAIPINTDRLVMIGVLASLKTMRGIQNKWPNRYPTMDRIAGIFPDYPLALNLIHYNTKEKDTLGDQLIAMTEFGGANMHGFQLNIAWPSLDVLAEYRKAYPTKQIVLQIGGHAFEMVNHSQEQLAAKVAEYDGVVEYVLLDPSGGYGKPFDQDRARDYLMALKAQNLGMGLGVAGGLSPTTLDLVRPLANKFPDLSIDAEGRLRTPEDHLDLAVSSEYLFKALAMFNGAQ</sequence>
<evidence type="ECO:0000313" key="1">
    <source>
        <dbReference type="EMBL" id="OHA07276.1"/>
    </source>
</evidence>
<comment type="caution">
    <text evidence="1">The sequence shown here is derived from an EMBL/GenBank/DDBJ whole genome shotgun (WGS) entry which is preliminary data.</text>
</comment>
<dbReference type="AlphaFoldDB" id="A0A1G2L6K6"/>
<reference evidence="1 2" key="1">
    <citation type="journal article" date="2016" name="Nat. Commun.">
        <title>Thousands of microbial genomes shed light on interconnected biogeochemical processes in an aquifer system.</title>
        <authorList>
            <person name="Anantharaman K."/>
            <person name="Brown C.T."/>
            <person name="Hug L.A."/>
            <person name="Sharon I."/>
            <person name="Castelle C.J."/>
            <person name="Probst A.J."/>
            <person name="Thomas B.C."/>
            <person name="Singh A."/>
            <person name="Wilkins M.J."/>
            <person name="Karaoz U."/>
            <person name="Brodie E.L."/>
            <person name="Williams K.H."/>
            <person name="Hubbard S.S."/>
            <person name="Banfield J.F."/>
        </authorList>
    </citation>
    <scope>NUCLEOTIDE SEQUENCE [LARGE SCALE GENOMIC DNA]</scope>
</reference>
<proteinExistence type="predicted"/>
<accession>A0A1G2L6K6</accession>
<name>A0A1G2L6K6_9BACT</name>
<dbReference type="Proteomes" id="UP000177982">
    <property type="component" value="Unassembled WGS sequence"/>
</dbReference>